<dbReference type="GO" id="GO:0016226">
    <property type="term" value="P:iron-sulfur cluster assembly"/>
    <property type="evidence" value="ECO:0007669"/>
    <property type="project" value="InterPro"/>
</dbReference>
<gene>
    <name evidence="2" type="ORF">SAMN06296378_1286</name>
</gene>
<dbReference type="NCBIfam" id="TIGR01994">
    <property type="entry name" value="SUF_scaf_2"/>
    <property type="match status" value="1"/>
</dbReference>
<dbReference type="GO" id="GO:0005506">
    <property type="term" value="F:iron ion binding"/>
    <property type="evidence" value="ECO:0007669"/>
    <property type="project" value="InterPro"/>
</dbReference>
<dbReference type="RefSeq" id="WP_097060439.1">
    <property type="nucleotide sequence ID" value="NZ_BMLC01000001.1"/>
</dbReference>
<dbReference type="InterPro" id="IPR002871">
    <property type="entry name" value="NIF_FeS_clus_asmbl_NifU_N"/>
</dbReference>
<dbReference type="CDD" id="cd06664">
    <property type="entry name" value="IscU_like"/>
    <property type="match status" value="1"/>
</dbReference>
<feature type="domain" description="NIF system FeS cluster assembly NifU N-terminal" evidence="1">
    <location>
        <begin position="10"/>
        <end position="130"/>
    </location>
</feature>
<sequence length="145" mass="15908">MSSDELNGLYQQLILDHSKSPHGQVTLDNPTASSHQLNPTCGDEITLSIEVDSGTIAHVGWKGHGCTISQSSASLLSTLVEGREVDDTKLLLEEFREAMRSRGTIELDEERFEDAIALNGVSRYVARVKCAMLAWVALEHTLEGR</sequence>
<evidence type="ECO:0000313" key="2">
    <source>
        <dbReference type="EMBL" id="SOE63854.1"/>
    </source>
</evidence>
<keyword evidence="3" id="KW-1185">Reference proteome</keyword>
<dbReference type="SUPFAM" id="SSF82649">
    <property type="entry name" value="SufE/NifU"/>
    <property type="match status" value="1"/>
</dbReference>
<dbReference type="Proteomes" id="UP000219440">
    <property type="component" value="Unassembled WGS sequence"/>
</dbReference>
<evidence type="ECO:0000313" key="3">
    <source>
        <dbReference type="Proteomes" id="UP000219440"/>
    </source>
</evidence>
<dbReference type="GO" id="GO:0051536">
    <property type="term" value="F:iron-sulfur cluster binding"/>
    <property type="evidence" value="ECO:0007669"/>
    <property type="project" value="InterPro"/>
</dbReference>
<protein>
    <submittedName>
        <fullName evidence="2">Nitrogen fixation protein NifU</fullName>
    </submittedName>
</protein>
<reference evidence="2 3" key="1">
    <citation type="submission" date="2017-09" db="EMBL/GenBank/DDBJ databases">
        <authorList>
            <person name="Ehlers B."/>
            <person name="Leendertz F.H."/>
        </authorList>
    </citation>
    <scope>NUCLEOTIDE SEQUENCE [LARGE SCALE GENOMIC DNA]</scope>
    <source>
        <strain evidence="2 3">CGMCC 1.05381</strain>
    </source>
</reference>
<dbReference type="OrthoDB" id="9804157at2"/>
<name>A0A2C8ZGR1_9MICO</name>
<dbReference type="EMBL" id="OCST01000003">
    <property type="protein sequence ID" value="SOE63854.1"/>
    <property type="molecule type" value="Genomic_DNA"/>
</dbReference>
<dbReference type="Gene3D" id="3.90.1010.10">
    <property type="match status" value="1"/>
</dbReference>
<accession>A0A2C8ZGR1</accession>
<organism evidence="2 3">
    <name type="scientific">Salinibacterium xinjiangense</name>
    <dbReference type="NCBI Taxonomy" id="386302"/>
    <lineage>
        <taxon>Bacteria</taxon>
        <taxon>Bacillati</taxon>
        <taxon>Actinomycetota</taxon>
        <taxon>Actinomycetes</taxon>
        <taxon>Micrococcales</taxon>
        <taxon>Microbacteriaceae</taxon>
        <taxon>Salinibacterium</taxon>
    </lineage>
</organism>
<dbReference type="AlphaFoldDB" id="A0A2C8ZGR1"/>
<proteinExistence type="predicted"/>
<evidence type="ECO:0000259" key="1">
    <source>
        <dbReference type="Pfam" id="PF01592"/>
    </source>
</evidence>
<dbReference type="Pfam" id="PF01592">
    <property type="entry name" value="NifU_N"/>
    <property type="match status" value="1"/>
</dbReference>
<dbReference type="PANTHER" id="PTHR10093">
    <property type="entry name" value="IRON-SULFUR CLUSTER ASSEMBLY ENZYME NIFU HOMOLOG"/>
    <property type="match status" value="1"/>
</dbReference>